<dbReference type="InterPro" id="IPR036721">
    <property type="entry name" value="RCK_C_sf"/>
</dbReference>
<feature type="domain" description="RCK C-terminal" evidence="8">
    <location>
        <begin position="295"/>
        <end position="381"/>
    </location>
</feature>
<protein>
    <submittedName>
        <fullName evidence="9">Di-and tricarboxylate transporter</fullName>
    </submittedName>
</protein>
<evidence type="ECO:0000256" key="7">
    <source>
        <dbReference type="SAM" id="Phobius"/>
    </source>
</evidence>
<dbReference type="EMBL" id="FXTH01000008">
    <property type="protein sequence ID" value="SMO65377.1"/>
    <property type="molecule type" value="Genomic_DNA"/>
</dbReference>
<keyword evidence="2" id="KW-0813">Transport</keyword>
<feature type="transmembrane region" description="Helical" evidence="7">
    <location>
        <begin position="567"/>
        <end position="587"/>
    </location>
</feature>
<feature type="transmembrane region" description="Helical" evidence="7">
    <location>
        <begin position="506"/>
        <end position="523"/>
    </location>
</feature>
<sequence>MTLAGWTVVAVIVLCLILLIKTRISADVIFLGGLTILIVSQVVPASEALTGFSNEGMLTVAALYVVAAGLKETGAIQYVVNKIIGRSRSIRRAQLRVMAPVMVLSAFLNNTPVVASFIPALEDWARKNRIPASKILIPLSYAAILGGTCTLIGTSTNLIVNGLLIEETAAGSLGIFEPALVGIPCAIAGFLYLAVFGRKLLPIRGSGFDTFKDPREYTIEMLVDTESPMVGQTVEEAGLRNLPGLFLVEIYREGQIMAAVDPEIRLNGNDRLIFTGIVDSIIDLQQTNGLSPATDQLFKLDSSRREHLLIEAVVSPTHPINGRTIKEGRFRNLYDAVVLAVARNGERVKEKIGDIELQTGDTLLLEAHPNFLQQYRNSSDYYLISGISNSSPPNYEKSGVAWATLGVMIGSVALGLLSMFQASFLAAGMMILFRCCRAAEAKSYIDWSVLLVIAASLGIGNAMQETGAAATLAEGFLGFVESNPYGALIGTYIATWILTEMITNNAAAVLIFPIAVSMAASFGVNYMPFVITIIMAASASFSTPIGYQTNLMVYGPGGYKFTDFTKIGLPLNLIVATITIILVPMIWPF</sequence>
<keyword evidence="6 7" id="KW-0472">Membrane</keyword>
<keyword evidence="4" id="KW-0677">Repeat</keyword>
<dbReference type="Gene3D" id="3.30.70.1450">
    <property type="entry name" value="Regulator of K+ conductance, C-terminal domain"/>
    <property type="match status" value="2"/>
</dbReference>
<gene>
    <name evidence="9" type="ORF">SAMN06265218_10887</name>
</gene>
<dbReference type="GO" id="GO:0006813">
    <property type="term" value="P:potassium ion transport"/>
    <property type="evidence" value="ECO:0007669"/>
    <property type="project" value="InterPro"/>
</dbReference>
<evidence type="ECO:0000256" key="6">
    <source>
        <dbReference type="ARBA" id="ARBA00023136"/>
    </source>
</evidence>
<dbReference type="InterPro" id="IPR006037">
    <property type="entry name" value="RCK_C"/>
</dbReference>
<feature type="transmembrane region" description="Helical" evidence="7">
    <location>
        <begin position="483"/>
        <end position="499"/>
    </location>
</feature>
<accession>A0A521D110</accession>
<dbReference type="AlphaFoldDB" id="A0A521D110"/>
<dbReference type="GO" id="GO:0008324">
    <property type="term" value="F:monoatomic cation transmembrane transporter activity"/>
    <property type="evidence" value="ECO:0007669"/>
    <property type="project" value="InterPro"/>
</dbReference>
<keyword evidence="5 7" id="KW-1133">Transmembrane helix</keyword>
<evidence type="ECO:0000259" key="8">
    <source>
        <dbReference type="PROSITE" id="PS51202"/>
    </source>
</evidence>
<evidence type="ECO:0000256" key="3">
    <source>
        <dbReference type="ARBA" id="ARBA00022692"/>
    </source>
</evidence>
<feature type="transmembrane region" description="Helical" evidence="7">
    <location>
        <begin position="6"/>
        <end position="21"/>
    </location>
</feature>
<evidence type="ECO:0000256" key="5">
    <source>
        <dbReference type="ARBA" id="ARBA00022989"/>
    </source>
</evidence>
<dbReference type="InterPro" id="IPR004680">
    <property type="entry name" value="Cit_transptr-like_dom"/>
</dbReference>
<dbReference type="FunFam" id="3.30.70.1450:FF:000009">
    <property type="entry name" value="SLC13 family permease"/>
    <property type="match status" value="1"/>
</dbReference>
<evidence type="ECO:0000256" key="2">
    <source>
        <dbReference type="ARBA" id="ARBA00022448"/>
    </source>
</evidence>
<dbReference type="PROSITE" id="PS51202">
    <property type="entry name" value="RCK_C"/>
    <property type="match status" value="2"/>
</dbReference>
<name>A0A521D110_9BACT</name>
<organism evidence="9 10">
    <name type="scientific">Fodinibius sediminis</name>
    <dbReference type="NCBI Taxonomy" id="1214077"/>
    <lineage>
        <taxon>Bacteria</taxon>
        <taxon>Pseudomonadati</taxon>
        <taxon>Balneolota</taxon>
        <taxon>Balneolia</taxon>
        <taxon>Balneolales</taxon>
        <taxon>Balneolaceae</taxon>
        <taxon>Fodinibius</taxon>
    </lineage>
</organism>
<feature type="transmembrane region" description="Helical" evidence="7">
    <location>
        <begin position="28"/>
        <end position="46"/>
    </location>
</feature>
<feature type="transmembrane region" description="Helical" evidence="7">
    <location>
        <begin position="444"/>
        <end position="463"/>
    </location>
</feature>
<dbReference type="Pfam" id="PF02080">
    <property type="entry name" value="TrkA_C"/>
    <property type="match status" value="2"/>
</dbReference>
<dbReference type="OrthoDB" id="9765532at2"/>
<feature type="transmembrane region" description="Helical" evidence="7">
    <location>
        <begin position="141"/>
        <end position="164"/>
    </location>
</feature>
<evidence type="ECO:0000256" key="4">
    <source>
        <dbReference type="ARBA" id="ARBA00022737"/>
    </source>
</evidence>
<dbReference type="Pfam" id="PF03600">
    <property type="entry name" value="CitMHS"/>
    <property type="match status" value="1"/>
</dbReference>
<dbReference type="InterPro" id="IPR031312">
    <property type="entry name" value="Na/sul_symport_CS"/>
</dbReference>
<dbReference type="PANTHER" id="PTHR43652:SF2">
    <property type="entry name" value="BASIC AMINO ACID ANTIPORTER YFCC-RELATED"/>
    <property type="match status" value="1"/>
</dbReference>
<dbReference type="InterPro" id="IPR051679">
    <property type="entry name" value="DASS-Related_Transporters"/>
</dbReference>
<feature type="transmembrane region" description="Helical" evidence="7">
    <location>
        <begin position="399"/>
        <end position="432"/>
    </location>
</feature>
<keyword evidence="10" id="KW-1185">Reference proteome</keyword>
<dbReference type="GO" id="GO:0005886">
    <property type="term" value="C:plasma membrane"/>
    <property type="evidence" value="ECO:0007669"/>
    <property type="project" value="TreeGrafter"/>
</dbReference>
<dbReference type="Proteomes" id="UP000317593">
    <property type="component" value="Unassembled WGS sequence"/>
</dbReference>
<reference evidence="9 10" key="1">
    <citation type="submission" date="2017-05" db="EMBL/GenBank/DDBJ databases">
        <authorList>
            <person name="Varghese N."/>
            <person name="Submissions S."/>
        </authorList>
    </citation>
    <scope>NUCLEOTIDE SEQUENCE [LARGE SCALE GENOMIC DNA]</scope>
    <source>
        <strain evidence="9 10">DSM 21194</strain>
    </source>
</reference>
<keyword evidence="3 7" id="KW-0812">Transmembrane</keyword>
<feature type="transmembrane region" description="Helical" evidence="7">
    <location>
        <begin position="176"/>
        <end position="196"/>
    </location>
</feature>
<evidence type="ECO:0000313" key="10">
    <source>
        <dbReference type="Proteomes" id="UP000317593"/>
    </source>
</evidence>
<dbReference type="SUPFAM" id="SSF116726">
    <property type="entry name" value="TrkA C-terminal domain-like"/>
    <property type="match status" value="2"/>
</dbReference>
<comment type="subcellular location">
    <subcellularLocation>
        <location evidence="1">Membrane</location>
        <topology evidence="1">Multi-pass membrane protein</topology>
    </subcellularLocation>
</comment>
<evidence type="ECO:0000313" key="9">
    <source>
        <dbReference type="EMBL" id="SMO65377.1"/>
    </source>
</evidence>
<dbReference type="PANTHER" id="PTHR43652">
    <property type="entry name" value="BASIC AMINO ACID ANTIPORTER YFCC-RELATED"/>
    <property type="match status" value="1"/>
</dbReference>
<evidence type="ECO:0000256" key="1">
    <source>
        <dbReference type="ARBA" id="ARBA00004141"/>
    </source>
</evidence>
<dbReference type="RefSeq" id="WP_142714511.1">
    <property type="nucleotide sequence ID" value="NZ_FXTH01000008.1"/>
</dbReference>
<proteinExistence type="predicted"/>
<feature type="domain" description="RCK C-terminal" evidence="8">
    <location>
        <begin position="206"/>
        <end position="290"/>
    </location>
</feature>
<dbReference type="PROSITE" id="PS01271">
    <property type="entry name" value="NA_SULFATE"/>
    <property type="match status" value="1"/>
</dbReference>
<feature type="transmembrane region" description="Helical" evidence="7">
    <location>
        <begin position="58"/>
        <end position="80"/>
    </location>
</feature>